<dbReference type="InParanoid" id="K4CDP8"/>
<dbReference type="Pfam" id="PF11926">
    <property type="entry name" value="DUF3444"/>
    <property type="match status" value="2"/>
</dbReference>
<protein>
    <recommendedName>
        <fullName evidence="1">DUF3444 domain-containing protein</fullName>
    </recommendedName>
</protein>
<reference evidence="2" key="2">
    <citation type="submission" date="2015-06" db="UniProtKB">
        <authorList>
            <consortium name="EnsemblPlants"/>
        </authorList>
    </citation>
    <scope>IDENTIFICATION</scope>
    <source>
        <strain evidence="2">cv. Heinz 1706</strain>
    </source>
</reference>
<dbReference type="HOGENOM" id="CLU_786199_0_0_1"/>
<organism evidence="2">
    <name type="scientific">Solanum lycopersicum</name>
    <name type="common">Tomato</name>
    <name type="synonym">Lycopersicon esculentum</name>
    <dbReference type="NCBI Taxonomy" id="4081"/>
    <lineage>
        <taxon>Eukaryota</taxon>
        <taxon>Viridiplantae</taxon>
        <taxon>Streptophyta</taxon>
        <taxon>Embryophyta</taxon>
        <taxon>Tracheophyta</taxon>
        <taxon>Spermatophyta</taxon>
        <taxon>Magnoliopsida</taxon>
        <taxon>eudicotyledons</taxon>
        <taxon>Gunneridae</taxon>
        <taxon>Pentapetalae</taxon>
        <taxon>asterids</taxon>
        <taxon>lamiids</taxon>
        <taxon>Solanales</taxon>
        <taxon>Solanaceae</taxon>
        <taxon>Solanoideae</taxon>
        <taxon>Solaneae</taxon>
        <taxon>Solanum</taxon>
        <taxon>Solanum subgen. Lycopersicon</taxon>
    </lineage>
</organism>
<dbReference type="STRING" id="4081.K4CDP8"/>
<dbReference type="InterPro" id="IPR024593">
    <property type="entry name" value="DUF3444"/>
</dbReference>
<dbReference type="eggNOG" id="ENOG502QS8C">
    <property type="taxonomic scope" value="Eukaryota"/>
</dbReference>
<dbReference type="AlphaFoldDB" id="K4CDP8"/>
<accession>K4CDP8</accession>
<keyword evidence="3" id="KW-1185">Reference proteome</keyword>
<dbReference type="Proteomes" id="UP000004994">
    <property type="component" value="Chromosome 7"/>
</dbReference>
<evidence type="ECO:0000313" key="3">
    <source>
        <dbReference type="Proteomes" id="UP000004994"/>
    </source>
</evidence>
<reference evidence="2" key="1">
    <citation type="journal article" date="2012" name="Nature">
        <title>The tomato genome sequence provides insights into fleshy fruit evolution.</title>
        <authorList>
            <consortium name="Tomato Genome Consortium"/>
        </authorList>
    </citation>
    <scope>NUCLEOTIDE SEQUENCE [LARGE SCALE GENOMIC DNA]</scope>
    <source>
        <strain evidence="2">cv. Heinz 1706</strain>
    </source>
</reference>
<dbReference type="EnsemblPlants" id="Solyc07g039220.1.1">
    <property type="protein sequence ID" value="Solyc07g039220.1.1"/>
    <property type="gene ID" value="Solyc07g039220.1"/>
</dbReference>
<feature type="domain" description="DUF3444" evidence="1">
    <location>
        <begin position="5"/>
        <end position="105"/>
    </location>
</feature>
<dbReference type="PhylomeDB" id="K4CDP8"/>
<dbReference type="PANTHER" id="PTHR45089">
    <property type="entry name" value="DNAJ HEAT SHOCK AMINO-TERMINAL DOMAIN PROTEIN-RELATED"/>
    <property type="match status" value="1"/>
</dbReference>
<name>K4CDP8_SOLLC</name>
<proteinExistence type="predicted"/>
<sequence>MAMSETFEYEDAHISVFDKETEETCFKVGHVWAVYDTMDVIPRFYPVIRKILSPSLKLCIKWLEPEPLNEDETKWLSEGFPSSCGRFRLGNSEDLDDHPMFSRLVLSGYGDSISVHVAYLNKVKGFTCLFHRGKRLISSPAKDMFRFSHRIPSIKMTGMEKDGIPEGSCELDHASLTTERINISSPSIDQREVPEPVFYRFATEGSPEIFQIGQYWEICSKEDVFPRYNDLLKKINLLPEFVLHVTWFYEQNVKRGVYKIIPLKGEVWAVYKNWISQLKDLRFLQWVKGLKSVYKPKVEEEEADKVVKISISQHLRFSHLITAFLLTEKRGRCLRGFFVLDPVGMPLYLMFTD</sequence>
<dbReference type="PaxDb" id="4081-Solyc07g039220.1.1"/>
<dbReference type="PANTHER" id="PTHR45089:SF24">
    <property type="entry name" value="DNAJ HEAT SHOCK N-TERMINAL DOMAIN-CONTAINING PROTEIN"/>
    <property type="match status" value="1"/>
</dbReference>
<feature type="domain" description="DUF3444" evidence="1">
    <location>
        <begin position="191"/>
        <end position="252"/>
    </location>
</feature>
<evidence type="ECO:0000313" key="2">
    <source>
        <dbReference type="EnsemblPlants" id="Solyc07g039220.1.1"/>
    </source>
</evidence>
<evidence type="ECO:0000259" key="1">
    <source>
        <dbReference type="Pfam" id="PF11926"/>
    </source>
</evidence>
<dbReference type="Gramene" id="Solyc07g039220.1.1">
    <property type="protein sequence ID" value="Solyc07g039220.1.1"/>
    <property type="gene ID" value="Solyc07g039220.1"/>
</dbReference>